<dbReference type="AlphaFoldDB" id="A0A0Q0F2N4"/>
<feature type="transmembrane region" description="Helical" evidence="1">
    <location>
        <begin position="478"/>
        <end position="499"/>
    </location>
</feature>
<keyword evidence="1" id="KW-0472">Membrane</keyword>
<name>A0A0Q0F2N4_PSESX</name>
<accession>A0A0Q0F2N4</accession>
<proteinExistence type="predicted"/>
<feature type="transmembrane region" description="Helical" evidence="1">
    <location>
        <begin position="381"/>
        <end position="403"/>
    </location>
</feature>
<dbReference type="EMBL" id="RBTL01000099">
    <property type="protein sequence ID" value="RMT71002.1"/>
    <property type="molecule type" value="Genomic_DNA"/>
</dbReference>
<reference evidence="3 4" key="1">
    <citation type="submission" date="2018-08" db="EMBL/GenBank/DDBJ databases">
        <title>Recombination of ecologically and evolutionarily significant loci maintains genetic cohesion in the Pseudomonas syringae species complex.</title>
        <authorList>
            <person name="Dillon M."/>
            <person name="Thakur S."/>
            <person name="Almeida R.N.D."/>
            <person name="Weir B.S."/>
            <person name="Guttman D.S."/>
        </authorList>
    </citation>
    <scope>NUCLEOTIDE SEQUENCE [LARGE SCALE GENOMIC DNA]</scope>
    <source>
        <strain evidence="3 4">ICMP 3934</strain>
    </source>
</reference>
<comment type="caution">
    <text evidence="3">The sequence shown here is derived from an EMBL/GenBank/DDBJ whole genome shotgun (WGS) entry which is preliminary data.</text>
</comment>
<feature type="domain" description="Phage tail tape measure protein" evidence="2">
    <location>
        <begin position="91"/>
        <end position="287"/>
    </location>
</feature>
<organism evidence="3 4">
    <name type="scientific">Pseudomonas syringae pv. theae</name>
    <dbReference type="NCBI Taxonomy" id="103985"/>
    <lineage>
        <taxon>Bacteria</taxon>
        <taxon>Pseudomonadati</taxon>
        <taxon>Pseudomonadota</taxon>
        <taxon>Gammaproteobacteria</taxon>
        <taxon>Pseudomonadales</taxon>
        <taxon>Pseudomonadaceae</taxon>
        <taxon>Pseudomonas</taxon>
        <taxon>Pseudomonas syringae</taxon>
    </lineage>
</organism>
<dbReference type="InterPro" id="IPR010090">
    <property type="entry name" value="Phage_tape_meas"/>
</dbReference>
<evidence type="ECO:0000259" key="2">
    <source>
        <dbReference type="Pfam" id="PF10145"/>
    </source>
</evidence>
<evidence type="ECO:0000256" key="1">
    <source>
        <dbReference type="SAM" id="Phobius"/>
    </source>
</evidence>
<keyword evidence="1" id="KW-0812">Transmembrane</keyword>
<sequence>MSSSTSNKLDFILRLVDRVTQPVGKVKAGFNDLAAQGEKSMKTMGLGMAGMIGAAFALKAAMAPALAQNAALGEVESLGVAAESLDLLSRKSLEFSIAYGESATAFVSSAYDIQSAIAGLTGTQLATFTNASNVLAKATKADAATITNYVGTMYGIFQKNADAMGKGAWVEQLTGQTATAVQMFKTTGQGMSNAFTALGASAASAGVQASEQIAILGTLQATMSGGEAGTKYRAFLAGAFGAQEKLGLSFTDSNNRMLPMIDILNKIKGKYGELDAAETDQISKAFGGKQAMGLLTQLLPKTSELANSIDQLGKVKGMEQAEKMAKTIADPWERFEQAIMAVRIAFGQKLLPTLNPVMERLAAIGSSVVRWTTLFPNLTRMIGLTALGVLGLTAIVALLTFAFGVWRTAALPVIALWKLLSLVAWKNVGAYLMNILLVALYVVALVSFVAWLGLVKGAMMLWQGVIWMTNAALMANPVTWIVMGIIALVAVIAAAVYFWDEWTSALMNTAAFKWVSEQLAALANWFNSMGGWSGMAKAAWDGIVAIFHNSINTLIAMLNKIPGVDIKAQFGELPAGPNLDSLEAAQRAQQTINAAIPSLSPTRASAVPPGGLLTSIQNNSSQNKGTHVEKLEIHTSKPMTTHELEGLMEMAG</sequence>
<dbReference type="NCBIfam" id="TIGR01760">
    <property type="entry name" value="tape_meas_TP901"/>
    <property type="match status" value="1"/>
</dbReference>
<gene>
    <name evidence="3" type="ORF">ALP44_02292</name>
</gene>
<protein>
    <submittedName>
        <fullName evidence="3">Prophage PSPPH06, family tail tape measure protein</fullName>
    </submittedName>
</protein>
<keyword evidence="1" id="KW-1133">Transmembrane helix</keyword>
<dbReference type="Proteomes" id="UP000282636">
    <property type="component" value="Unassembled WGS sequence"/>
</dbReference>
<feature type="transmembrane region" description="Helical" evidence="1">
    <location>
        <begin position="435"/>
        <end position="458"/>
    </location>
</feature>
<evidence type="ECO:0000313" key="3">
    <source>
        <dbReference type="EMBL" id="RMT71002.1"/>
    </source>
</evidence>
<dbReference type="RefSeq" id="WP_019331943.1">
    <property type="nucleotide sequence ID" value="NZ_BQUM01000003.1"/>
</dbReference>
<evidence type="ECO:0000313" key="4">
    <source>
        <dbReference type="Proteomes" id="UP000282636"/>
    </source>
</evidence>
<dbReference type="Pfam" id="PF10145">
    <property type="entry name" value="PhageMin_Tail"/>
    <property type="match status" value="1"/>
</dbReference>